<sequence length="67" mass="7844">MLDFAFDTLRNLSSRDVCAIFEFCPDPPQINLCTVSQMLMYWPLKQSFTGIYRQPISILFSLLYTRS</sequence>
<keyword evidence="2" id="KW-1185">Reference proteome</keyword>
<reference evidence="1" key="1">
    <citation type="submission" date="2019-07" db="EMBL/GenBank/DDBJ databases">
        <title>Annotation for the trematode Paragonimus miyazaki's.</title>
        <authorList>
            <person name="Choi Y.-J."/>
        </authorList>
    </citation>
    <scope>NUCLEOTIDE SEQUENCE</scope>
    <source>
        <strain evidence="1">Japan</strain>
    </source>
</reference>
<accession>A0A8S9YBL7</accession>
<dbReference type="AlphaFoldDB" id="A0A8S9YBL7"/>
<organism evidence="1 2">
    <name type="scientific">Paragonimus skrjabini miyazakii</name>
    <dbReference type="NCBI Taxonomy" id="59628"/>
    <lineage>
        <taxon>Eukaryota</taxon>
        <taxon>Metazoa</taxon>
        <taxon>Spiralia</taxon>
        <taxon>Lophotrochozoa</taxon>
        <taxon>Platyhelminthes</taxon>
        <taxon>Trematoda</taxon>
        <taxon>Digenea</taxon>
        <taxon>Plagiorchiida</taxon>
        <taxon>Troglotremata</taxon>
        <taxon>Troglotrematidae</taxon>
        <taxon>Paragonimus</taxon>
    </lineage>
</organism>
<dbReference type="Proteomes" id="UP000822476">
    <property type="component" value="Unassembled WGS sequence"/>
</dbReference>
<dbReference type="EMBL" id="JTDE01021838">
    <property type="protein sequence ID" value="KAF7232398.1"/>
    <property type="molecule type" value="Genomic_DNA"/>
</dbReference>
<protein>
    <submittedName>
        <fullName evidence="1">Uncharacterized protein</fullName>
    </submittedName>
</protein>
<comment type="caution">
    <text evidence="1">The sequence shown here is derived from an EMBL/GenBank/DDBJ whole genome shotgun (WGS) entry which is preliminary data.</text>
</comment>
<proteinExistence type="predicted"/>
<name>A0A8S9YBL7_9TREM</name>
<gene>
    <name evidence="1" type="ORF">EG68_11625</name>
</gene>
<evidence type="ECO:0000313" key="2">
    <source>
        <dbReference type="Proteomes" id="UP000822476"/>
    </source>
</evidence>
<evidence type="ECO:0000313" key="1">
    <source>
        <dbReference type="EMBL" id="KAF7232398.1"/>
    </source>
</evidence>